<dbReference type="AlphaFoldDB" id="A0A397T244"/>
<evidence type="ECO:0000313" key="2">
    <source>
        <dbReference type="Proteomes" id="UP000265703"/>
    </source>
</evidence>
<name>A0A397T244_9GLOM</name>
<evidence type="ECO:0000313" key="1">
    <source>
        <dbReference type="EMBL" id="RIA92398.1"/>
    </source>
</evidence>
<protein>
    <submittedName>
        <fullName evidence="1">Uncharacterized protein</fullName>
    </submittedName>
</protein>
<reference evidence="1 2" key="1">
    <citation type="submission" date="2018-06" db="EMBL/GenBank/DDBJ databases">
        <title>Comparative genomics reveals the genomic features of Rhizophagus irregularis, R. cerebriforme, R. diaphanum and Gigaspora rosea, and their symbiotic lifestyle signature.</title>
        <authorList>
            <person name="Morin E."/>
            <person name="San Clemente H."/>
            <person name="Chen E.C.H."/>
            <person name="De La Providencia I."/>
            <person name="Hainaut M."/>
            <person name="Kuo A."/>
            <person name="Kohler A."/>
            <person name="Murat C."/>
            <person name="Tang N."/>
            <person name="Roy S."/>
            <person name="Loubradou J."/>
            <person name="Henrissat B."/>
            <person name="Grigoriev I.V."/>
            <person name="Corradi N."/>
            <person name="Roux C."/>
            <person name="Martin F.M."/>
        </authorList>
    </citation>
    <scope>NUCLEOTIDE SEQUENCE [LARGE SCALE GENOMIC DNA]</scope>
    <source>
        <strain evidence="1 2">DAOM 227022</strain>
    </source>
</reference>
<dbReference type="Proteomes" id="UP000265703">
    <property type="component" value="Unassembled WGS sequence"/>
</dbReference>
<proteinExistence type="predicted"/>
<keyword evidence="2" id="KW-1185">Reference proteome</keyword>
<sequence>MHDYKTKTGQLKSTNQIDDIIKLTEKGKELIKQIEAEIKKDKLYWYWVMYCTGDGNSYQHECGRIGKYIEGCQNEILSNNLKNYSDIHLLNHRADHKTTKNIKAKMLAPYNDTDEEVLRKILYNQKELCNDKKLHRFLGYILYYQQPDLSSAEMFDSKYDLNNDCAPVLAIIAKNDVGFGIPLAFDKKNKVYPIKKITGQLALYYYH</sequence>
<gene>
    <name evidence="1" type="ORF">C1645_820735</name>
</gene>
<dbReference type="OrthoDB" id="2424037at2759"/>
<dbReference type="EMBL" id="QKYT01000127">
    <property type="protein sequence ID" value="RIA92398.1"/>
    <property type="molecule type" value="Genomic_DNA"/>
</dbReference>
<organism evidence="1 2">
    <name type="scientific">Glomus cerebriforme</name>
    <dbReference type="NCBI Taxonomy" id="658196"/>
    <lineage>
        <taxon>Eukaryota</taxon>
        <taxon>Fungi</taxon>
        <taxon>Fungi incertae sedis</taxon>
        <taxon>Mucoromycota</taxon>
        <taxon>Glomeromycotina</taxon>
        <taxon>Glomeromycetes</taxon>
        <taxon>Glomerales</taxon>
        <taxon>Glomeraceae</taxon>
        <taxon>Glomus</taxon>
    </lineage>
</organism>
<comment type="caution">
    <text evidence="1">The sequence shown here is derived from an EMBL/GenBank/DDBJ whole genome shotgun (WGS) entry which is preliminary data.</text>
</comment>
<accession>A0A397T244</accession>